<dbReference type="InterPro" id="IPR004629">
    <property type="entry name" value="WecG_TagA_CpsF"/>
</dbReference>
<comment type="caution">
    <text evidence="3">The sequence shown here is derived from an EMBL/GenBank/DDBJ whole genome shotgun (WGS) entry which is preliminary data.</text>
</comment>
<dbReference type="PANTHER" id="PTHR34136:SF1">
    <property type="entry name" value="UDP-N-ACETYL-D-MANNOSAMINURONIC ACID TRANSFERASE"/>
    <property type="match status" value="1"/>
</dbReference>
<dbReference type="AlphaFoldDB" id="A0A3A4ZFP4"/>
<evidence type="ECO:0000313" key="4">
    <source>
        <dbReference type="Proteomes" id="UP000265540"/>
    </source>
</evidence>
<dbReference type="PANTHER" id="PTHR34136">
    <property type="match status" value="1"/>
</dbReference>
<keyword evidence="1" id="KW-0328">Glycosyltransferase</keyword>
<dbReference type="Proteomes" id="UP000265540">
    <property type="component" value="Unassembled WGS sequence"/>
</dbReference>
<reference evidence="3 4" key="1">
    <citation type="journal article" date="2017" name="ISME J.">
        <title>Energy and carbon metabolisms in a deep terrestrial subsurface fluid microbial community.</title>
        <authorList>
            <person name="Momper L."/>
            <person name="Jungbluth S.P."/>
            <person name="Lee M.D."/>
            <person name="Amend J.P."/>
        </authorList>
    </citation>
    <scope>NUCLEOTIDE SEQUENCE [LARGE SCALE GENOMIC DNA]</scope>
    <source>
        <strain evidence="3">SURF_46</strain>
    </source>
</reference>
<keyword evidence="2 3" id="KW-0808">Transferase</keyword>
<evidence type="ECO:0000256" key="1">
    <source>
        <dbReference type="ARBA" id="ARBA00022676"/>
    </source>
</evidence>
<dbReference type="EMBL" id="QZJF01000005">
    <property type="protein sequence ID" value="RJR27985.1"/>
    <property type="molecule type" value="Genomic_DNA"/>
</dbReference>
<evidence type="ECO:0000256" key="2">
    <source>
        <dbReference type="ARBA" id="ARBA00022679"/>
    </source>
</evidence>
<protein>
    <submittedName>
        <fullName evidence="3">WecB/TagA/CpsF family glycosyltransferase</fullName>
    </submittedName>
</protein>
<dbReference type="CDD" id="cd06533">
    <property type="entry name" value="Glyco_transf_WecG_TagA"/>
    <property type="match status" value="1"/>
</dbReference>
<accession>A0A3A4ZFP4</accession>
<dbReference type="NCBIfam" id="TIGR00696">
    <property type="entry name" value="wecG_tagA_cpsF"/>
    <property type="match status" value="1"/>
</dbReference>
<name>A0A3A4ZFP4_UNCKA</name>
<evidence type="ECO:0000313" key="3">
    <source>
        <dbReference type="EMBL" id="RJR27985.1"/>
    </source>
</evidence>
<proteinExistence type="predicted"/>
<organism evidence="3 4">
    <name type="scientific">candidate division WWE3 bacterium</name>
    <dbReference type="NCBI Taxonomy" id="2053526"/>
    <lineage>
        <taxon>Bacteria</taxon>
        <taxon>Katanobacteria</taxon>
    </lineage>
</organism>
<sequence>MLNLDAKYILNTKINTGLDMKDVLSVIENKYLTDGNTHYVCTTNPEFIMLAQQDKEFLDIINNSDLSLPDGAGVLQAIDYLDDVSHYEKNVLYPIRCLLKGFKIGLGSFKNDQYVRRKIRGVELVDNLCQLSSEKRYSVFLLGGRLKDKRGRLIESTDKDIAELAAQKLTEKYPGINIIGASSKFHRSAQDDEITLRYIKDCMSKHNTSHLDFLFVAYEQGHQEKWIVRNAHKINAKVSIGVGSTLDYMAGTMKYSPNIYNRLNLEWLYKLITQPWRLKRIINAFPLFPFRVFIDSLQ</sequence>
<gene>
    <name evidence="3" type="ORF">C4561_00575</name>
</gene>
<dbReference type="GO" id="GO:0016758">
    <property type="term" value="F:hexosyltransferase activity"/>
    <property type="evidence" value="ECO:0007669"/>
    <property type="project" value="TreeGrafter"/>
</dbReference>
<dbReference type="Pfam" id="PF03808">
    <property type="entry name" value="Glyco_tran_WecG"/>
    <property type="match status" value="1"/>
</dbReference>